<dbReference type="Proteomes" id="UP001164653">
    <property type="component" value="Chromosome"/>
</dbReference>
<gene>
    <name evidence="2" type="ORF">ON006_05795</name>
</gene>
<name>A0A9E8NCG5_9BACT</name>
<evidence type="ECO:0000256" key="1">
    <source>
        <dbReference type="SAM" id="MobiDB-lite"/>
    </source>
</evidence>
<dbReference type="KEGG" id="dpf:ON006_05795"/>
<dbReference type="RefSeq" id="WP_244819426.1">
    <property type="nucleotide sequence ID" value="NZ_CP112998.1"/>
</dbReference>
<sequence>MNGGGTINSIFDVDLSAKPGESYWTDGNRGQREESIYFLSMGRFHDDLERKPAGKPESNVREACSIWKIPREAHLGLFTGSKEAVCQPDETTRGIGVYKGHPRRSSQWQYL</sequence>
<dbReference type="EMBL" id="CP112998">
    <property type="protein sequence ID" value="WAC13463.1"/>
    <property type="molecule type" value="Genomic_DNA"/>
</dbReference>
<evidence type="ECO:0000313" key="3">
    <source>
        <dbReference type="Proteomes" id="UP001164653"/>
    </source>
</evidence>
<feature type="region of interest" description="Disordered" evidence="1">
    <location>
        <begin position="92"/>
        <end position="111"/>
    </location>
</feature>
<keyword evidence="3" id="KW-1185">Reference proteome</keyword>
<proteinExistence type="predicted"/>
<protein>
    <submittedName>
        <fullName evidence="2">Uncharacterized protein</fullName>
    </submittedName>
</protein>
<dbReference type="AlphaFoldDB" id="A0A9E8NCG5"/>
<reference evidence="2" key="1">
    <citation type="submission" date="2022-11" db="EMBL/GenBank/DDBJ databases">
        <title>Dyadobacter pollutisoli sp. nov., isolated from plastic dumped soil.</title>
        <authorList>
            <person name="Kim J.M."/>
            <person name="Kim K.R."/>
            <person name="Lee J.K."/>
            <person name="Hao L."/>
            <person name="Jeon C.O."/>
        </authorList>
    </citation>
    <scope>NUCLEOTIDE SEQUENCE</scope>
    <source>
        <strain evidence="2">U1</strain>
    </source>
</reference>
<accession>A0A9E8NCG5</accession>
<evidence type="ECO:0000313" key="2">
    <source>
        <dbReference type="EMBL" id="WAC13463.1"/>
    </source>
</evidence>
<organism evidence="2 3">
    <name type="scientific">Dyadobacter pollutisoli</name>
    <dbReference type="NCBI Taxonomy" id="2910158"/>
    <lineage>
        <taxon>Bacteria</taxon>
        <taxon>Pseudomonadati</taxon>
        <taxon>Bacteroidota</taxon>
        <taxon>Cytophagia</taxon>
        <taxon>Cytophagales</taxon>
        <taxon>Spirosomataceae</taxon>
        <taxon>Dyadobacter</taxon>
    </lineage>
</organism>